<gene>
    <name evidence="2" type="ORF">G3T37_02040</name>
</gene>
<dbReference type="PRINTS" id="PR00412">
    <property type="entry name" value="EPOXHYDRLASE"/>
</dbReference>
<dbReference type="SUPFAM" id="SSF53474">
    <property type="entry name" value="alpha/beta-Hydrolases"/>
    <property type="match status" value="1"/>
</dbReference>
<keyword evidence="2" id="KW-0378">Hydrolase</keyword>
<dbReference type="InterPro" id="IPR029058">
    <property type="entry name" value="AB_hydrolase_fold"/>
</dbReference>
<dbReference type="GO" id="GO:0016020">
    <property type="term" value="C:membrane"/>
    <property type="evidence" value="ECO:0007669"/>
    <property type="project" value="TreeGrafter"/>
</dbReference>
<proteinExistence type="predicted"/>
<dbReference type="Pfam" id="PF12697">
    <property type="entry name" value="Abhydrolase_6"/>
    <property type="match status" value="1"/>
</dbReference>
<organism evidence="2 3">
    <name type="scientific">Galbitalea soli</name>
    <dbReference type="NCBI Taxonomy" id="1268042"/>
    <lineage>
        <taxon>Bacteria</taxon>
        <taxon>Bacillati</taxon>
        <taxon>Actinomycetota</taxon>
        <taxon>Actinomycetes</taxon>
        <taxon>Micrococcales</taxon>
        <taxon>Microbacteriaceae</taxon>
        <taxon>Galbitalea</taxon>
    </lineage>
</organism>
<dbReference type="AlphaFoldDB" id="A0A7C9PLB5"/>
<dbReference type="PRINTS" id="PR00111">
    <property type="entry name" value="ABHYDROLASE"/>
</dbReference>
<dbReference type="EMBL" id="JAAGWZ010000001">
    <property type="protein sequence ID" value="NEM90134.1"/>
    <property type="molecule type" value="Genomic_DNA"/>
</dbReference>
<comment type="caution">
    <text evidence="2">The sequence shown here is derived from an EMBL/GenBank/DDBJ whole genome shotgun (WGS) entry which is preliminary data.</text>
</comment>
<evidence type="ECO:0000259" key="1">
    <source>
        <dbReference type="Pfam" id="PF12697"/>
    </source>
</evidence>
<dbReference type="InterPro" id="IPR000073">
    <property type="entry name" value="AB_hydrolase_1"/>
</dbReference>
<dbReference type="GO" id="GO:0016787">
    <property type="term" value="F:hydrolase activity"/>
    <property type="evidence" value="ECO:0007669"/>
    <property type="project" value="UniProtKB-KW"/>
</dbReference>
<feature type="domain" description="AB hydrolase-1" evidence="1">
    <location>
        <begin position="42"/>
        <end position="286"/>
    </location>
</feature>
<evidence type="ECO:0000313" key="3">
    <source>
        <dbReference type="Proteomes" id="UP000479756"/>
    </source>
</evidence>
<dbReference type="Gene3D" id="3.40.50.1820">
    <property type="entry name" value="alpha/beta hydrolase"/>
    <property type="match status" value="1"/>
</dbReference>
<dbReference type="PANTHER" id="PTHR43798">
    <property type="entry name" value="MONOACYLGLYCEROL LIPASE"/>
    <property type="match status" value="1"/>
</dbReference>
<reference evidence="2 3" key="1">
    <citation type="journal article" date="2014" name="Int. J. Syst. Evol. Microbiol.">
        <title>Description of Galbitalea soli gen. nov., sp. nov., and Frondihabitans sucicola sp. nov.</title>
        <authorList>
            <person name="Kim S.J."/>
            <person name="Lim J.M."/>
            <person name="Ahn J.H."/>
            <person name="Weon H.Y."/>
            <person name="Hamada M."/>
            <person name="Suzuki K."/>
            <person name="Ahn T.Y."/>
            <person name="Kwon S.W."/>
        </authorList>
    </citation>
    <scope>NUCLEOTIDE SEQUENCE [LARGE SCALE GENOMIC DNA]</scope>
    <source>
        <strain evidence="2 3">NBRC 108727</strain>
    </source>
</reference>
<evidence type="ECO:0000313" key="2">
    <source>
        <dbReference type="EMBL" id="NEM90134.1"/>
    </source>
</evidence>
<protein>
    <submittedName>
        <fullName evidence="2">Alpha/beta hydrolase</fullName>
    </submittedName>
</protein>
<sequence>MVPPSPYAHQLAELPVQERTAAVLGSDTHYWVYGPDDAATTIVVVHGFRGEHHGLEPVVAQLRGIRVIAPDLPGFGHSTPMPGRRHDIEAYAAWLRAFVAATANEGAVILGHSFGSIVVAHAVAAGMTPPRVILVNPIAANALTGPKAVLTRLTVFYYWLSTKLPERIGRAFMGSRAIVRVMSEIMAETGDRQLRRWIHGQHHRYFSAFSDLHTVLAAFDASVSADVGQVAASLTMPTLLIAADKDPITSVPALRALHTAIPTSELHIIPGVGHLIHYEKPREAAAFIVDFLGVGRLGEAPA</sequence>
<dbReference type="InterPro" id="IPR000639">
    <property type="entry name" value="Epox_hydrolase-like"/>
</dbReference>
<dbReference type="PANTHER" id="PTHR43798:SF33">
    <property type="entry name" value="HYDROLASE, PUTATIVE (AFU_ORTHOLOGUE AFUA_2G14860)-RELATED"/>
    <property type="match status" value="1"/>
</dbReference>
<dbReference type="InterPro" id="IPR050266">
    <property type="entry name" value="AB_hydrolase_sf"/>
</dbReference>
<dbReference type="RefSeq" id="WP_163471808.1">
    <property type="nucleotide sequence ID" value="NZ_JAAGWZ010000001.1"/>
</dbReference>
<keyword evidence="3" id="KW-1185">Reference proteome</keyword>
<name>A0A7C9PLB5_9MICO</name>
<dbReference type="Proteomes" id="UP000479756">
    <property type="component" value="Unassembled WGS sequence"/>
</dbReference>
<accession>A0A7C9PLB5</accession>